<dbReference type="InterPro" id="IPR021627">
    <property type="entry name" value="Mediator_Med27"/>
</dbReference>
<keyword evidence="5" id="KW-0539">Nucleus</keyword>
<name>A0A540NAA7_MALBA</name>
<protein>
    <submittedName>
        <fullName evidence="6">Uncharacterized protein</fullName>
    </submittedName>
</protein>
<dbReference type="Proteomes" id="UP000315295">
    <property type="component" value="Unassembled WGS sequence"/>
</dbReference>
<evidence type="ECO:0000256" key="3">
    <source>
        <dbReference type="ARBA" id="ARBA00023015"/>
    </source>
</evidence>
<comment type="similarity">
    <text evidence="2">Belongs to the Mediator complex subunit 27 family.</text>
</comment>
<keyword evidence="4" id="KW-0804">Transcription</keyword>
<organism evidence="6 7">
    <name type="scientific">Malus baccata</name>
    <name type="common">Siberian crab apple</name>
    <name type="synonym">Pyrus baccata</name>
    <dbReference type="NCBI Taxonomy" id="106549"/>
    <lineage>
        <taxon>Eukaryota</taxon>
        <taxon>Viridiplantae</taxon>
        <taxon>Streptophyta</taxon>
        <taxon>Embryophyta</taxon>
        <taxon>Tracheophyta</taxon>
        <taxon>Spermatophyta</taxon>
        <taxon>Magnoliopsida</taxon>
        <taxon>eudicotyledons</taxon>
        <taxon>Gunneridae</taxon>
        <taxon>Pentapetalae</taxon>
        <taxon>rosids</taxon>
        <taxon>fabids</taxon>
        <taxon>Rosales</taxon>
        <taxon>Rosaceae</taxon>
        <taxon>Amygdaloideae</taxon>
        <taxon>Maleae</taxon>
        <taxon>Malus</taxon>
    </lineage>
</organism>
<evidence type="ECO:0000256" key="5">
    <source>
        <dbReference type="ARBA" id="ARBA00023242"/>
    </source>
</evidence>
<evidence type="ECO:0000313" key="7">
    <source>
        <dbReference type="Proteomes" id="UP000315295"/>
    </source>
</evidence>
<dbReference type="GO" id="GO:0006357">
    <property type="term" value="P:regulation of transcription by RNA polymerase II"/>
    <property type="evidence" value="ECO:0007669"/>
    <property type="project" value="TreeGrafter"/>
</dbReference>
<dbReference type="GO" id="GO:0003713">
    <property type="term" value="F:transcription coactivator activity"/>
    <property type="evidence" value="ECO:0007669"/>
    <property type="project" value="TreeGrafter"/>
</dbReference>
<dbReference type="AlphaFoldDB" id="A0A540NAA7"/>
<keyword evidence="3" id="KW-0805">Transcription regulation</keyword>
<dbReference type="PANTHER" id="PTHR13130">
    <property type="entry name" value="34 KDA TRANSCRIPTIONAL CO-ACTIVATOR-RELATED"/>
    <property type="match status" value="1"/>
</dbReference>
<accession>A0A540NAA7</accession>
<evidence type="ECO:0000256" key="2">
    <source>
        <dbReference type="ARBA" id="ARBA00008048"/>
    </source>
</evidence>
<comment type="subcellular location">
    <subcellularLocation>
        <location evidence="1">Nucleus</location>
    </subcellularLocation>
</comment>
<reference evidence="6 7" key="1">
    <citation type="journal article" date="2019" name="G3 (Bethesda)">
        <title>Sequencing of a Wild Apple (Malus baccata) Genome Unravels the Differences Between Cultivated and Wild Apple Species Regarding Disease Resistance and Cold Tolerance.</title>
        <authorList>
            <person name="Chen X."/>
        </authorList>
    </citation>
    <scope>NUCLEOTIDE SEQUENCE [LARGE SCALE GENOMIC DNA]</scope>
    <source>
        <strain evidence="7">cv. Shandingzi</strain>
        <tissue evidence="6">Leaves</tissue>
    </source>
</reference>
<gene>
    <name evidence="6" type="ORF">C1H46_006395</name>
</gene>
<sequence>MDRLSQAVRLIADIRLSADRLLEALFLAAQPHQSSKPLHLFLNEDASMRLHLLDLRSVVTSSLSQAAGRIWSLERVAVITEQFLGITYVVDLSGRRRCCVCLEAAARRPSWSVCCWQDHVGLKFIDYILYLKNHD</sequence>
<comment type="caution">
    <text evidence="6">The sequence shown here is derived from an EMBL/GenBank/DDBJ whole genome shotgun (WGS) entry which is preliminary data.</text>
</comment>
<proteinExistence type="inferred from homology"/>
<dbReference type="GO" id="GO:0016592">
    <property type="term" value="C:mediator complex"/>
    <property type="evidence" value="ECO:0007669"/>
    <property type="project" value="InterPro"/>
</dbReference>
<evidence type="ECO:0000256" key="1">
    <source>
        <dbReference type="ARBA" id="ARBA00004123"/>
    </source>
</evidence>
<evidence type="ECO:0000256" key="4">
    <source>
        <dbReference type="ARBA" id="ARBA00023163"/>
    </source>
</evidence>
<dbReference type="PANTHER" id="PTHR13130:SF4">
    <property type="entry name" value="MEDIATOR OF RNA POLYMERASE II TRANSCRIPTION SUBUNIT 27"/>
    <property type="match status" value="1"/>
</dbReference>
<dbReference type="EMBL" id="VIEB01000077">
    <property type="protein sequence ID" value="TQE07987.1"/>
    <property type="molecule type" value="Genomic_DNA"/>
</dbReference>
<dbReference type="STRING" id="106549.A0A540NAA7"/>
<evidence type="ECO:0000313" key="6">
    <source>
        <dbReference type="EMBL" id="TQE07987.1"/>
    </source>
</evidence>
<keyword evidence="7" id="KW-1185">Reference proteome</keyword>